<sequence>MDRGPPTGVPYPHSRGAIYKTRERQVEAVRRSNPVHRCWIGEKWGETGVKSGEVGRTGVKHLRVSSVGVSGVLPPGVKGWQSLSGGATLDGVTTKQSGRLPREGGRVDSVWEREFHLSLLTPSAKPYRLTLLGWIRGRERL</sequence>
<dbReference type="PATRIC" id="fig|217031.6.peg.2"/>
<proteinExistence type="predicted"/>
<reference evidence="1" key="1">
    <citation type="submission" date="2015-05" db="EMBL/GenBank/DDBJ databases">
        <title>Comparison of genome.</title>
        <authorList>
            <person name="Zheng Z."/>
            <person name="Sun M."/>
        </authorList>
    </citation>
    <scope>NUCLEOTIDE SEQUENCE [LARGE SCALE GENOMIC DNA]</scope>
    <source>
        <strain evidence="1">G25-74</strain>
    </source>
</reference>
<dbReference type="EMBL" id="LDJR01000001">
    <property type="protein sequence ID" value="OAK75881.1"/>
    <property type="molecule type" value="Genomic_DNA"/>
</dbReference>
<evidence type="ECO:0000313" key="2">
    <source>
        <dbReference type="Proteomes" id="UP000077881"/>
    </source>
</evidence>
<keyword evidence="2" id="KW-1185">Reference proteome</keyword>
<gene>
    <name evidence="1" type="ORF">ABB05_00010</name>
</gene>
<accession>A0A178A722</accession>
<organism evidence="1 2">
    <name type="scientific">Lederbergia galactosidilytica</name>
    <dbReference type="NCBI Taxonomy" id="217031"/>
    <lineage>
        <taxon>Bacteria</taxon>
        <taxon>Bacillati</taxon>
        <taxon>Bacillota</taxon>
        <taxon>Bacilli</taxon>
        <taxon>Bacillales</taxon>
        <taxon>Bacillaceae</taxon>
        <taxon>Lederbergia</taxon>
    </lineage>
</organism>
<dbReference type="Proteomes" id="UP000077881">
    <property type="component" value="Unassembled WGS sequence"/>
</dbReference>
<name>A0A178A722_9BACI</name>
<evidence type="ECO:0000313" key="1">
    <source>
        <dbReference type="EMBL" id="OAK75881.1"/>
    </source>
</evidence>
<comment type="caution">
    <text evidence="1">The sequence shown here is derived from an EMBL/GenBank/DDBJ whole genome shotgun (WGS) entry which is preliminary data.</text>
</comment>
<dbReference type="AlphaFoldDB" id="A0A178A722"/>
<protein>
    <submittedName>
        <fullName evidence="1">Uncharacterized protein</fullName>
    </submittedName>
</protein>